<protein>
    <recommendedName>
        <fullName evidence="1">Peptidase M17 leucyl aminopeptidase N-terminal domain-containing protein</fullName>
    </recommendedName>
</protein>
<dbReference type="InterPro" id="IPR008283">
    <property type="entry name" value="Peptidase_M17_N"/>
</dbReference>
<evidence type="ECO:0000259" key="1">
    <source>
        <dbReference type="Pfam" id="PF02789"/>
    </source>
</evidence>
<dbReference type="InterPro" id="IPR043472">
    <property type="entry name" value="Macro_dom-like"/>
</dbReference>
<comment type="caution">
    <text evidence="2">The sequence shown here is derived from an EMBL/GenBank/DDBJ whole genome shotgun (WGS) entry which is preliminary data.</text>
</comment>
<feature type="domain" description="Peptidase M17 leucyl aminopeptidase N-terminal" evidence="1">
    <location>
        <begin position="58"/>
        <end position="138"/>
    </location>
</feature>
<dbReference type="RefSeq" id="WP_187503639.1">
    <property type="nucleotide sequence ID" value="NZ_CP162536.1"/>
</dbReference>
<proteinExistence type="predicted"/>
<dbReference type="SUPFAM" id="SSF52949">
    <property type="entry name" value="Macro domain-like"/>
    <property type="match status" value="1"/>
</dbReference>
<evidence type="ECO:0000313" key="2">
    <source>
        <dbReference type="EMBL" id="MBC3941924.1"/>
    </source>
</evidence>
<accession>A0ABR7ANA3</accession>
<dbReference type="Pfam" id="PF02789">
    <property type="entry name" value="Peptidase_M17_N"/>
    <property type="match status" value="1"/>
</dbReference>
<dbReference type="EMBL" id="JACONT010000017">
    <property type="protein sequence ID" value="MBC3941924.1"/>
    <property type="molecule type" value="Genomic_DNA"/>
</dbReference>
<organism evidence="2 3">
    <name type="scientific">Sphingomonas albertensis</name>
    <dbReference type="NCBI Taxonomy" id="2762591"/>
    <lineage>
        <taxon>Bacteria</taxon>
        <taxon>Pseudomonadati</taxon>
        <taxon>Pseudomonadota</taxon>
        <taxon>Alphaproteobacteria</taxon>
        <taxon>Sphingomonadales</taxon>
        <taxon>Sphingomonadaceae</taxon>
        <taxon>Sphingomonas</taxon>
    </lineage>
</organism>
<name>A0ABR7ANA3_9SPHN</name>
<reference evidence="2 3" key="1">
    <citation type="submission" date="2020-08" db="EMBL/GenBank/DDBJ databases">
        <title>Putative novel bacterial strains isolated from necrotic wheat leaf tissues caused by Xanthomonas translucens.</title>
        <authorList>
            <person name="Tambong J.T."/>
        </authorList>
    </citation>
    <scope>NUCLEOTIDE SEQUENCE [LARGE SCALE GENOMIC DNA]</scope>
    <source>
        <strain evidence="3">DOAB 1063</strain>
    </source>
</reference>
<dbReference type="Gene3D" id="3.40.220.10">
    <property type="entry name" value="Leucine Aminopeptidase, subunit E, domain 1"/>
    <property type="match status" value="1"/>
</dbReference>
<sequence length="203" mass="21520">MAKSKNEHVAPINQHIGSWRGTRIDIVGDHIANIPAMLSIAGMFAREADGMTIVGGLSHLDDALGGAVRRMRSDGIFEGRLGETMVLSAPPLPVRADAILMIGLGDPTEWSPEVMRSVVAVAARRAMQLAVSSVAFAPGLHDSGLRGRKVLGAEMAMLTGLCGEIEVAAGKPPEQWVFCAHPAHFEVTTRDFALAFNDLSAPC</sequence>
<dbReference type="Proteomes" id="UP000597613">
    <property type="component" value="Unassembled WGS sequence"/>
</dbReference>
<evidence type="ECO:0000313" key="3">
    <source>
        <dbReference type="Proteomes" id="UP000597613"/>
    </source>
</evidence>
<gene>
    <name evidence="2" type="ORF">H8S47_09545</name>
</gene>
<keyword evidence="3" id="KW-1185">Reference proteome</keyword>